<feature type="chain" id="PRO_5025460685" evidence="2">
    <location>
        <begin position="21"/>
        <end position="99"/>
    </location>
</feature>
<dbReference type="AlphaFoldDB" id="A0A699Z151"/>
<feature type="signal peptide" evidence="2">
    <location>
        <begin position="1"/>
        <end position="20"/>
    </location>
</feature>
<dbReference type="Proteomes" id="UP000485058">
    <property type="component" value="Unassembled WGS sequence"/>
</dbReference>
<dbReference type="GO" id="GO:0008195">
    <property type="term" value="F:phosphatidate phosphatase activity"/>
    <property type="evidence" value="ECO:0007669"/>
    <property type="project" value="TreeGrafter"/>
</dbReference>
<evidence type="ECO:0000313" key="3">
    <source>
        <dbReference type="EMBL" id="GFH16263.1"/>
    </source>
</evidence>
<evidence type="ECO:0000313" key="4">
    <source>
        <dbReference type="Proteomes" id="UP000485058"/>
    </source>
</evidence>
<dbReference type="SUPFAM" id="SSF48317">
    <property type="entry name" value="Acid phosphatase/Vanadium-dependent haloperoxidase"/>
    <property type="match status" value="1"/>
</dbReference>
<keyword evidence="2" id="KW-0732">Signal</keyword>
<gene>
    <name evidence="3" type="ORF">HaLaN_12648</name>
</gene>
<dbReference type="GO" id="GO:0006644">
    <property type="term" value="P:phospholipid metabolic process"/>
    <property type="evidence" value="ECO:0007669"/>
    <property type="project" value="InterPro"/>
</dbReference>
<feature type="transmembrane region" description="Helical" evidence="1">
    <location>
        <begin position="27"/>
        <end position="46"/>
    </location>
</feature>
<evidence type="ECO:0000256" key="1">
    <source>
        <dbReference type="SAM" id="Phobius"/>
    </source>
</evidence>
<reference evidence="3 4" key="1">
    <citation type="submission" date="2020-02" db="EMBL/GenBank/DDBJ databases">
        <title>Draft genome sequence of Haematococcus lacustris strain NIES-144.</title>
        <authorList>
            <person name="Morimoto D."/>
            <person name="Nakagawa S."/>
            <person name="Yoshida T."/>
            <person name="Sawayama S."/>
        </authorList>
    </citation>
    <scope>NUCLEOTIDE SEQUENCE [LARGE SCALE GENOMIC DNA]</scope>
    <source>
        <strain evidence="3 4">NIES-144</strain>
    </source>
</reference>
<dbReference type="EMBL" id="BLLF01000971">
    <property type="protein sequence ID" value="GFH16263.1"/>
    <property type="molecule type" value="Genomic_DNA"/>
</dbReference>
<keyword evidence="4" id="KW-1185">Reference proteome</keyword>
<evidence type="ECO:0000256" key="2">
    <source>
        <dbReference type="SAM" id="SignalP"/>
    </source>
</evidence>
<comment type="caution">
    <text evidence="3">The sequence shown here is derived from an EMBL/GenBank/DDBJ whole genome shotgun (WGS) entry which is preliminary data.</text>
</comment>
<dbReference type="PANTHER" id="PTHR10165:SF35">
    <property type="entry name" value="RE23632P"/>
    <property type="match status" value="1"/>
</dbReference>
<dbReference type="InterPro" id="IPR043216">
    <property type="entry name" value="PAP-like"/>
</dbReference>
<keyword evidence="1" id="KW-0472">Membrane</keyword>
<feature type="transmembrane region" description="Helical" evidence="1">
    <location>
        <begin position="58"/>
        <end position="81"/>
    </location>
</feature>
<name>A0A699Z151_HAELA</name>
<proteinExistence type="predicted"/>
<protein>
    <submittedName>
        <fullName evidence="3">AcidPPc domain-containing protein</fullName>
    </submittedName>
</protein>
<accession>A0A699Z151</accession>
<sequence>MLSVVLQCTLLAVLLCCTENTVPSWTVPVYAIGAPLLAFSLARLVLSPRKVTTDVWYRTLYACLFAIFLTAAITNCLKIAIGRPRPNFVFRCWPDGAPV</sequence>
<dbReference type="Gene3D" id="1.20.144.10">
    <property type="entry name" value="Phosphatidic acid phosphatase type 2/haloperoxidase"/>
    <property type="match status" value="1"/>
</dbReference>
<dbReference type="GO" id="GO:0046839">
    <property type="term" value="P:phospholipid dephosphorylation"/>
    <property type="evidence" value="ECO:0007669"/>
    <property type="project" value="TreeGrafter"/>
</dbReference>
<keyword evidence="1" id="KW-0812">Transmembrane</keyword>
<organism evidence="3 4">
    <name type="scientific">Haematococcus lacustris</name>
    <name type="common">Green alga</name>
    <name type="synonym">Haematococcus pluvialis</name>
    <dbReference type="NCBI Taxonomy" id="44745"/>
    <lineage>
        <taxon>Eukaryota</taxon>
        <taxon>Viridiplantae</taxon>
        <taxon>Chlorophyta</taxon>
        <taxon>core chlorophytes</taxon>
        <taxon>Chlorophyceae</taxon>
        <taxon>CS clade</taxon>
        <taxon>Chlamydomonadales</taxon>
        <taxon>Haematococcaceae</taxon>
        <taxon>Haematococcus</taxon>
    </lineage>
</organism>
<keyword evidence="1" id="KW-1133">Transmembrane helix</keyword>
<feature type="non-terminal residue" evidence="3">
    <location>
        <position position="99"/>
    </location>
</feature>
<dbReference type="GO" id="GO:0016020">
    <property type="term" value="C:membrane"/>
    <property type="evidence" value="ECO:0007669"/>
    <property type="project" value="TreeGrafter"/>
</dbReference>
<dbReference type="PANTHER" id="PTHR10165">
    <property type="entry name" value="LIPID PHOSPHATE PHOSPHATASE"/>
    <property type="match status" value="1"/>
</dbReference>
<dbReference type="InterPro" id="IPR036938">
    <property type="entry name" value="PAP2/HPO_sf"/>
</dbReference>